<dbReference type="CDD" id="cd06530">
    <property type="entry name" value="S26_SPase_I"/>
    <property type="match status" value="1"/>
</dbReference>
<organism evidence="6 7">
    <name type="scientific">Candidatus Acidifodinimicrobium mancum</name>
    <dbReference type="NCBI Taxonomy" id="2898728"/>
    <lineage>
        <taxon>Archaea</taxon>
        <taxon>Candidatus Parvarchaeota</taxon>
        <taxon>Candidatus Acidifodinimicrobiaceae</taxon>
        <taxon>Candidatus Acidifodinimicrobium</taxon>
    </lineage>
</organism>
<reference evidence="6 7" key="1">
    <citation type="submission" date="2020-09" db="EMBL/GenBank/DDBJ databases">
        <title>Genomic characterization of a novel Parvarchaeota family in acid mine drainage sediments.</title>
        <authorList>
            <person name="Luo Z.-H."/>
        </authorList>
    </citation>
    <scope>NUCLEOTIDE SEQUENCE [LARGE SCALE GENOMIC DNA]</scope>
    <source>
        <strain evidence="6">TL1-5_bins.178</strain>
    </source>
</reference>
<dbReference type="GO" id="GO:0006465">
    <property type="term" value="P:signal peptide processing"/>
    <property type="evidence" value="ECO:0007669"/>
    <property type="project" value="InterPro"/>
</dbReference>
<sequence>MSDQKPVAKSNESTSFLKKMLLGENIYSLIFYLVIFYVLLAYVIFPATYTFTPISDVSAVISSSMVHQQPQINVTYYGWLRSHGFNMSQVAEWPFPNGLPLGSLVVAYKVPANDIKIGDIIIYRADVNGEYIDVIHRVINETVVNGVYHFTTKGDANPYPLSFEYNVPYNEVVGKVVLSIPYLGYPRYLVYLLFSGL</sequence>
<accession>A0A8T3UTQ5</accession>
<name>A0A8T3UTQ5_9ARCH</name>
<evidence type="ECO:0000313" key="6">
    <source>
        <dbReference type="EMBL" id="MBE5727906.1"/>
    </source>
</evidence>
<dbReference type="InterPro" id="IPR019533">
    <property type="entry name" value="Peptidase_S26"/>
</dbReference>
<dbReference type="NCBIfam" id="TIGR02228">
    <property type="entry name" value="sigpep_I_arch"/>
    <property type="match status" value="1"/>
</dbReference>
<keyword evidence="4 5" id="KW-0472">Membrane</keyword>
<comment type="subcellular location">
    <subcellularLocation>
        <location evidence="1">Membrane</location>
    </subcellularLocation>
</comment>
<evidence type="ECO:0000256" key="5">
    <source>
        <dbReference type="SAM" id="Phobius"/>
    </source>
</evidence>
<dbReference type="AlphaFoldDB" id="A0A8T3UTQ5"/>
<evidence type="ECO:0000256" key="3">
    <source>
        <dbReference type="ARBA" id="ARBA00022989"/>
    </source>
</evidence>
<evidence type="ECO:0000256" key="4">
    <source>
        <dbReference type="ARBA" id="ARBA00023136"/>
    </source>
</evidence>
<dbReference type="SUPFAM" id="SSF51306">
    <property type="entry name" value="LexA/Signal peptidase"/>
    <property type="match status" value="1"/>
</dbReference>
<dbReference type="GO" id="GO:0016020">
    <property type="term" value="C:membrane"/>
    <property type="evidence" value="ECO:0007669"/>
    <property type="project" value="UniProtKB-SubCell"/>
</dbReference>
<evidence type="ECO:0000256" key="2">
    <source>
        <dbReference type="ARBA" id="ARBA00022692"/>
    </source>
</evidence>
<dbReference type="InterPro" id="IPR036286">
    <property type="entry name" value="LexA/Signal_pep-like_sf"/>
</dbReference>
<keyword evidence="6" id="KW-0378">Hydrolase</keyword>
<keyword evidence="2 5" id="KW-0812">Transmembrane</keyword>
<evidence type="ECO:0000256" key="1">
    <source>
        <dbReference type="ARBA" id="ARBA00004370"/>
    </source>
</evidence>
<gene>
    <name evidence="6" type="ORF">IHE50_00605</name>
</gene>
<feature type="transmembrane region" description="Helical" evidence="5">
    <location>
        <begin position="26"/>
        <end position="45"/>
    </location>
</feature>
<dbReference type="Proteomes" id="UP000763484">
    <property type="component" value="Unassembled WGS sequence"/>
</dbReference>
<dbReference type="EC" id="3.4.21.89" evidence="6"/>
<dbReference type="GO" id="GO:0004252">
    <property type="term" value="F:serine-type endopeptidase activity"/>
    <property type="evidence" value="ECO:0007669"/>
    <property type="project" value="InterPro"/>
</dbReference>
<dbReference type="GO" id="GO:0009003">
    <property type="term" value="F:signal peptidase activity"/>
    <property type="evidence" value="ECO:0007669"/>
    <property type="project" value="UniProtKB-EC"/>
</dbReference>
<dbReference type="InterPro" id="IPR001733">
    <property type="entry name" value="Peptidase_S26B"/>
</dbReference>
<dbReference type="EMBL" id="JADFAQ010000014">
    <property type="protein sequence ID" value="MBE5727906.1"/>
    <property type="molecule type" value="Genomic_DNA"/>
</dbReference>
<proteinExistence type="predicted"/>
<protein>
    <submittedName>
        <fullName evidence="6">Signal peptidase I</fullName>
        <ecNumber evidence="6">3.4.21.89</ecNumber>
    </submittedName>
</protein>
<comment type="caution">
    <text evidence="6">The sequence shown here is derived from an EMBL/GenBank/DDBJ whole genome shotgun (WGS) entry which is preliminary data.</text>
</comment>
<evidence type="ECO:0000313" key="7">
    <source>
        <dbReference type="Proteomes" id="UP000763484"/>
    </source>
</evidence>
<keyword evidence="3 5" id="KW-1133">Transmembrane helix</keyword>